<proteinExistence type="predicted"/>
<gene>
    <name evidence="1" type="ORF">DSO57_1014277</name>
</gene>
<dbReference type="Proteomes" id="UP001165960">
    <property type="component" value="Unassembled WGS sequence"/>
</dbReference>
<evidence type="ECO:0000313" key="1">
    <source>
        <dbReference type="EMBL" id="KAJ9050458.1"/>
    </source>
</evidence>
<reference evidence="1" key="1">
    <citation type="submission" date="2022-04" db="EMBL/GenBank/DDBJ databases">
        <title>Genome of the entomopathogenic fungus Entomophthora muscae.</title>
        <authorList>
            <person name="Elya C."/>
            <person name="Lovett B.R."/>
            <person name="Lee E."/>
            <person name="Macias A.M."/>
            <person name="Hajek A.E."/>
            <person name="De Bivort B.L."/>
            <person name="Kasson M.T."/>
            <person name="De Fine Licht H.H."/>
            <person name="Stajich J.E."/>
        </authorList>
    </citation>
    <scope>NUCLEOTIDE SEQUENCE</scope>
    <source>
        <strain evidence="1">Berkeley</strain>
    </source>
</reference>
<name>A0ACC2RK30_9FUNG</name>
<protein>
    <submittedName>
        <fullName evidence="1">Uncharacterized protein</fullName>
    </submittedName>
</protein>
<sequence>MMFLGSVMGSRFFDDLPPGACTPSILHGIEKNYTGLNECYIYSSLFFGTAATPCSDKCHEITVQASRRVRDACHIEPPNANNPILSNKERIYALWGNHDAAKLVCKGHVSHGKSCLDEFSHVSSQLAFPSKFRTLNAVTPAKACTQCSRELHSMFYSNGYLMPVLYYQTIDDPTTTFLNLGIMCGY</sequence>
<dbReference type="EMBL" id="QTSX02007154">
    <property type="protein sequence ID" value="KAJ9050458.1"/>
    <property type="molecule type" value="Genomic_DNA"/>
</dbReference>
<evidence type="ECO:0000313" key="2">
    <source>
        <dbReference type="Proteomes" id="UP001165960"/>
    </source>
</evidence>
<keyword evidence="2" id="KW-1185">Reference proteome</keyword>
<comment type="caution">
    <text evidence="1">The sequence shown here is derived from an EMBL/GenBank/DDBJ whole genome shotgun (WGS) entry which is preliminary data.</text>
</comment>
<accession>A0ACC2RK30</accession>
<organism evidence="1 2">
    <name type="scientific">Entomophthora muscae</name>
    <dbReference type="NCBI Taxonomy" id="34485"/>
    <lineage>
        <taxon>Eukaryota</taxon>
        <taxon>Fungi</taxon>
        <taxon>Fungi incertae sedis</taxon>
        <taxon>Zoopagomycota</taxon>
        <taxon>Entomophthoromycotina</taxon>
        <taxon>Entomophthoromycetes</taxon>
        <taxon>Entomophthorales</taxon>
        <taxon>Entomophthoraceae</taxon>
        <taxon>Entomophthora</taxon>
    </lineage>
</organism>